<protein>
    <submittedName>
        <fullName evidence="1">Uncharacterized protein</fullName>
    </submittedName>
</protein>
<sequence>MRRSALALSLALLVSPLALLPATLATAQEPVIKPNSQMVDVLPGGHDGWKKSEVRTAGGALPMYSAATAEASYRKGKVEVVVGAARSPTLFKAVTGSIKVPSTLPPNGTVEVLHGKRAIVITYPEAQVPLHQIQIPAGADGIVMLTTRTGTLDDLRSMVQEVDFDPFPPR</sequence>
<proteinExistence type="predicted"/>
<organism evidence="1 2">
    <name type="scientific">Niveispirillum cyanobacteriorum</name>
    <dbReference type="NCBI Taxonomy" id="1612173"/>
    <lineage>
        <taxon>Bacteria</taxon>
        <taxon>Pseudomonadati</taxon>
        <taxon>Pseudomonadota</taxon>
        <taxon>Alphaproteobacteria</taxon>
        <taxon>Rhodospirillales</taxon>
        <taxon>Azospirillaceae</taxon>
        <taxon>Niveispirillum</taxon>
    </lineage>
</organism>
<name>A0A2K9N8S3_9PROT</name>
<dbReference type="OrthoDB" id="7359214at2"/>
<dbReference type="RefSeq" id="WP_054167492.1">
    <property type="nucleotide sequence ID" value="NZ_BMGN01000003.1"/>
</dbReference>
<evidence type="ECO:0000313" key="2">
    <source>
        <dbReference type="Proteomes" id="UP000234752"/>
    </source>
</evidence>
<dbReference type="EMBL" id="CP025611">
    <property type="protein sequence ID" value="AUN29540.1"/>
    <property type="molecule type" value="Genomic_DNA"/>
</dbReference>
<dbReference type="AlphaFoldDB" id="A0A2K9N8S3"/>
<keyword evidence="2" id="KW-1185">Reference proteome</keyword>
<reference evidence="1 2" key="1">
    <citation type="submission" date="2017-12" db="EMBL/GenBank/DDBJ databases">
        <title>Genomes of bacteria within cyanobacterial aggregates.</title>
        <authorList>
            <person name="Cai H."/>
        </authorList>
    </citation>
    <scope>NUCLEOTIDE SEQUENCE [LARGE SCALE GENOMIC DNA]</scope>
    <source>
        <strain evidence="1 2">TH16</strain>
    </source>
</reference>
<accession>A0A2K9N8S3</accession>
<evidence type="ECO:0000313" key="1">
    <source>
        <dbReference type="EMBL" id="AUN29540.1"/>
    </source>
</evidence>
<gene>
    <name evidence="1" type="ORF">C0V82_04335</name>
</gene>
<dbReference type="Proteomes" id="UP000234752">
    <property type="component" value="Chromosome eg_1"/>
</dbReference>
<dbReference type="KEGG" id="ncb:C0V82_04335"/>